<evidence type="ECO:0000256" key="7">
    <source>
        <dbReference type="ARBA" id="ARBA00023014"/>
    </source>
</evidence>
<name>A0A7S4AFR8_9STRA</name>
<keyword evidence="7 9" id="KW-0411">Iron-sulfur</keyword>
<keyword evidence="6 9" id="KW-0408">Iron</keyword>
<keyword evidence="3 9" id="KW-0004">4Fe-4S</keyword>
<dbReference type="GO" id="GO:0046872">
    <property type="term" value="F:metal ion binding"/>
    <property type="evidence" value="ECO:0007669"/>
    <property type="project" value="UniProtKB-KW"/>
</dbReference>
<keyword evidence="8 9" id="KW-0496">Mitochondrion</keyword>
<keyword evidence="9" id="KW-0001">2Fe-2S</keyword>
<dbReference type="GO" id="GO:0051539">
    <property type="term" value="F:4 iron, 4 sulfur cluster binding"/>
    <property type="evidence" value="ECO:0007669"/>
    <property type="project" value="UniProtKB-KW"/>
</dbReference>
<dbReference type="EMBL" id="HBIX01009078">
    <property type="protein sequence ID" value="CAE0714211.1"/>
    <property type="molecule type" value="Transcribed_RNA"/>
</dbReference>
<comment type="similarity">
    <text evidence="2 9">Belongs to the anamorsin family.</text>
</comment>
<evidence type="ECO:0000313" key="11">
    <source>
        <dbReference type="EMBL" id="CAE0714211.1"/>
    </source>
</evidence>
<dbReference type="Pfam" id="PF05093">
    <property type="entry name" value="CIAPIN1"/>
    <property type="match status" value="1"/>
</dbReference>
<evidence type="ECO:0000256" key="9">
    <source>
        <dbReference type="HAMAP-Rule" id="MF_03115"/>
    </source>
</evidence>
<feature type="binding site" evidence="9">
    <location>
        <position position="230"/>
    </location>
    <ligand>
        <name>[4Fe-4S] cluster</name>
        <dbReference type="ChEBI" id="CHEBI:49883"/>
    </ligand>
</feature>
<protein>
    <recommendedName>
        <fullName evidence="9">Anamorsin homolog</fullName>
    </recommendedName>
    <alternativeName>
        <fullName evidence="9">Fe-S cluster assembly protein DRE2 homolog</fullName>
    </alternativeName>
</protein>
<reference evidence="11" key="1">
    <citation type="submission" date="2021-01" db="EMBL/GenBank/DDBJ databases">
        <authorList>
            <person name="Corre E."/>
            <person name="Pelletier E."/>
            <person name="Niang G."/>
            <person name="Scheremetjew M."/>
            <person name="Finn R."/>
            <person name="Kale V."/>
            <person name="Holt S."/>
            <person name="Cochrane G."/>
            <person name="Meng A."/>
            <person name="Brown T."/>
            <person name="Cohen L."/>
        </authorList>
    </citation>
    <scope>NUCLEOTIDE SEQUENCE</scope>
    <source>
        <strain evidence="11">10249 10 AB</strain>
    </source>
</reference>
<feature type="binding site" evidence="9">
    <location>
        <position position="195"/>
    </location>
    <ligand>
        <name>[2Fe-2S] cluster</name>
        <dbReference type="ChEBI" id="CHEBI:190135"/>
    </ligand>
</feature>
<feature type="short sequence motif" description="Cx2C motif 2" evidence="9">
    <location>
        <begin position="241"/>
        <end position="244"/>
    </location>
</feature>
<comment type="function">
    <text evidence="9">Component of the cytosolic iron-sulfur (Fe-S) protein assembly (CIA) machinery. Required for the maturation of extramitochondrial Fe-S proteins. Part of an electron transfer chain functioning in an early step of cytosolic Fe-S biogenesis, facilitating the de novo assembly of a [4Fe-4S] cluster on the cytosolic Fe-S scaffold complex. Electrons are transferred from NADPH via a FAD- and FMN-containing diflavin oxidoreductase. Together with the diflavin oxidoreductase, also required for the assembly of the diferric tyrosyl radical cofactor of ribonucleotide reductase (RNR), probably by providing electrons for reduction during radical cofactor maturation in the catalytic small subunit.</text>
</comment>
<feature type="binding site" evidence="9">
    <location>
        <position position="244"/>
    </location>
    <ligand>
        <name>[4Fe-4S] cluster</name>
        <dbReference type="ChEBI" id="CHEBI:49883"/>
    </ligand>
</feature>
<gene>
    <name evidence="11" type="ORF">PAUS00366_LOCUS6963</name>
</gene>
<comment type="cofactor">
    <cofactor evidence="1 9">
        <name>[4Fe-4S] cluster</name>
        <dbReference type="ChEBI" id="CHEBI:49883"/>
    </cofactor>
</comment>
<comment type="cofactor">
    <cofactor evidence="9">
        <name>[2Fe-2S] cluster</name>
        <dbReference type="ChEBI" id="CHEBI:190135"/>
    </cofactor>
</comment>
<dbReference type="InterPro" id="IPR046408">
    <property type="entry name" value="CIAPIN1"/>
</dbReference>
<feature type="domain" description="Anamorsin C-terminal" evidence="10">
    <location>
        <begin position="190"/>
        <end position="257"/>
    </location>
</feature>
<evidence type="ECO:0000256" key="8">
    <source>
        <dbReference type="ARBA" id="ARBA00023128"/>
    </source>
</evidence>
<keyword evidence="5 9" id="KW-0479">Metal-binding</keyword>
<evidence type="ECO:0000256" key="5">
    <source>
        <dbReference type="ARBA" id="ARBA00022723"/>
    </source>
</evidence>
<dbReference type="PANTHER" id="PTHR13273:SF14">
    <property type="entry name" value="ANAMORSIN"/>
    <property type="match status" value="1"/>
</dbReference>
<dbReference type="GO" id="GO:0009055">
    <property type="term" value="F:electron transfer activity"/>
    <property type="evidence" value="ECO:0007669"/>
    <property type="project" value="UniProtKB-UniRule"/>
</dbReference>
<organism evidence="11">
    <name type="scientific">Pseudo-nitzschia australis</name>
    <dbReference type="NCBI Taxonomy" id="44445"/>
    <lineage>
        <taxon>Eukaryota</taxon>
        <taxon>Sar</taxon>
        <taxon>Stramenopiles</taxon>
        <taxon>Ochrophyta</taxon>
        <taxon>Bacillariophyta</taxon>
        <taxon>Bacillariophyceae</taxon>
        <taxon>Bacillariophycidae</taxon>
        <taxon>Bacillariales</taxon>
        <taxon>Bacillariaceae</taxon>
        <taxon>Pseudo-nitzschia</taxon>
    </lineage>
</organism>
<dbReference type="GO" id="GO:0005758">
    <property type="term" value="C:mitochondrial intermembrane space"/>
    <property type="evidence" value="ECO:0007669"/>
    <property type="project" value="UniProtKB-SubCell"/>
</dbReference>
<evidence type="ECO:0000256" key="1">
    <source>
        <dbReference type="ARBA" id="ARBA00001966"/>
    </source>
</evidence>
<evidence type="ECO:0000256" key="6">
    <source>
        <dbReference type="ARBA" id="ARBA00023004"/>
    </source>
</evidence>
<proteinExistence type="inferred from homology"/>
<comment type="subcellular location">
    <subcellularLocation>
        <location evidence="9">Cytoplasm</location>
    </subcellularLocation>
    <subcellularLocation>
        <location evidence="9">Mitochondrion intermembrane space</location>
    </subcellularLocation>
</comment>
<evidence type="ECO:0000256" key="2">
    <source>
        <dbReference type="ARBA" id="ARBA00008169"/>
    </source>
</evidence>
<comment type="domain">
    <text evidence="9">The twin Cx2C motifs are involved in the recognition by the mitochondrial MIA40-ERV1 disulfide relay system. The formation of 2 disulfide bonds in the Cx2C motifs through dithiol/disulfide exchange reactions effectively traps the protein in the mitochondrial intermembrane space.</text>
</comment>
<dbReference type="GO" id="GO:0016226">
    <property type="term" value="P:iron-sulfur cluster assembly"/>
    <property type="evidence" value="ECO:0007669"/>
    <property type="project" value="UniProtKB-UniRule"/>
</dbReference>
<feature type="binding site" evidence="9">
    <location>
        <position position="189"/>
    </location>
    <ligand>
        <name>[2Fe-2S] cluster</name>
        <dbReference type="ChEBI" id="CHEBI:190135"/>
    </ligand>
</feature>
<dbReference type="InterPro" id="IPR007785">
    <property type="entry name" value="Anamorsin"/>
</dbReference>
<dbReference type="PANTHER" id="PTHR13273">
    <property type="entry name" value="ANAMORSIN"/>
    <property type="match status" value="1"/>
</dbReference>
<keyword evidence="4 9" id="KW-0963">Cytoplasm</keyword>
<dbReference type="GO" id="GO:0051537">
    <property type="term" value="F:2 iron, 2 sulfur cluster binding"/>
    <property type="evidence" value="ECO:0007669"/>
    <property type="project" value="UniProtKB-UniRule"/>
</dbReference>
<comment type="subunit">
    <text evidence="9">Monomer.</text>
</comment>
<accession>A0A7S4AFR8</accession>
<feature type="binding site" evidence="9">
    <location>
        <position position="233"/>
    </location>
    <ligand>
        <name>[4Fe-4S] cluster</name>
        <dbReference type="ChEBI" id="CHEBI:49883"/>
    </ligand>
</feature>
<evidence type="ECO:0000256" key="3">
    <source>
        <dbReference type="ARBA" id="ARBA00022485"/>
    </source>
</evidence>
<feature type="binding site" evidence="9">
    <location>
        <position position="200"/>
    </location>
    <ligand>
        <name>[2Fe-2S] cluster</name>
        <dbReference type="ChEBI" id="CHEBI:190135"/>
    </ligand>
</feature>
<dbReference type="HAMAP" id="MF_03115">
    <property type="entry name" value="Anamorsin"/>
    <property type="match status" value="1"/>
</dbReference>
<comment type="domain">
    <text evidence="9">The C-terminal domain binds 2 Fe-S clusters but is otherwise mostly in an intrinsically disordered conformation.</text>
</comment>
<feature type="binding site" evidence="9">
    <location>
        <position position="198"/>
    </location>
    <ligand>
        <name>[2Fe-2S] cluster</name>
        <dbReference type="ChEBI" id="CHEBI:190135"/>
    </ligand>
</feature>
<comment type="caution">
    <text evidence="9">Lacks conserved residue(s) required for the propagation of feature annotation.</text>
</comment>
<feature type="short sequence motif" description="Cx2C motif 1" evidence="9">
    <location>
        <begin position="230"/>
        <end position="233"/>
    </location>
</feature>
<evidence type="ECO:0000259" key="10">
    <source>
        <dbReference type="Pfam" id="PF05093"/>
    </source>
</evidence>
<sequence>MSSLCLQLGNATANDTSSYSQAFVAKNADDIASAKIGIVAASLDKLDVIVDGSELGSLYNPMELANWAPFLSPTSVVTIQIRGANNGKVDLQPINTSFLLAGLVGASERREADGSRTLTATKPKIIPKISAAPLRKKTTNIVTVNLGNFGMDGDDDDADMIDEDDLLDDNVLAPPPAMSAQSAANDDDCAGRKPCDNCSCGRAEVYEAEQAGNGGAETQAKSTAAPSSDCGKCNLGDAFRCASCPFLGKPAFKAGEEHVVLQMTDDL</sequence>
<evidence type="ECO:0000256" key="4">
    <source>
        <dbReference type="ARBA" id="ARBA00022490"/>
    </source>
</evidence>
<feature type="region of interest" description="Fe-S binding site B" evidence="9">
    <location>
        <begin position="230"/>
        <end position="244"/>
    </location>
</feature>
<comment type="domain">
    <text evidence="9">The N-terminal domain has structural similarity with S-adenosyl-L-methionine-dependent methyltransferases, but does not bind S-adenosyl-L-methionine. It is required for correct assembly of the 2 Fe-S clusters.</text>
</comment>
<dbReference type="AlphaFoldDB" id="A0A7S4AFR8"/>
<feature type="binding site" evidence="9">
    <location>
        <position position="241"/>
    </location>
    <ligand>
        <name>[4Fe-4S] cluster</name>
        <dbReference type="ChEBI" id="CHEBI:49883"/>
    </ligand>
</feature>